<organism evidence="5 6">
    <name type="scientific">Embleya scabrispora</name>
    <dbReference type="NCBI Taxonomy" id="159449"/>
    <lineage>
        <taxon>Bacteria</taxon>
        <taxon>Bacillati</taxon>
        <taxon>Actinomycetota</taxon>
        <taxon>Actinomycetes</taxon>
        <taxon>Kitasatosporales</taxon>
        <taxon>Streptomycetaceae</taxon>
        <taxon>Embleya</taxon>
    </lineage>
</organism>
<evidence type="ECO:0000256" key="3">
    <source>
        <dbReference type="SAM" id="MobiDB-lite"/>
    </source>
</evidence>
<dbReference type="InterPro" id="IPR036457">
    <property type="entry name" value="PPM-type-like_dom_sf"/>
</dbReference>
<gene>
    <name evidence="5" type="ORF">B4N89_12810</name>
</gene>
<dbReference type="InterPro" id="IPR011006">
    <property type="entry name" value="CheY-like_superfamily"/>
</dbReference>
<dbReference type="InterPro" id="IPR001789">
    <property type="entry name" value="Sig_transdc_resp-reg_receiver"/>
</dbReference>
<comment type="caution">
    <text evidence="5">The sequence shown here is derived from an EMBL/GenBank/DDBJ whole genome shotgun (WGS) entry which is preliminary data.</text>
</comment>
<dbReference type="Pfam" id="PF00072">
    <property type="entry name" value="Response_reg"/>
    <property type="match status" value="1"/>
</dbReference>
<keyword evidence="2" id="KW-0597">Phosphoprotein</keyword>
<protein>
    <submittedName>
        <fullName evidence="5">Serine/threonine protein phosphatase</fullName>
    </submittedName>
</protein>
<proteinExistence type="predicted"/>
<evidence type="ECO:0000313" key="6">
    <source>
        <dbReference type="Proteomes" id="UP000190037"/>
    </source>
</evidence>
<dbReference type="GO" id="GO:0000160">
    <property type="term" value="P:phosphorelay signal transduction system"/>
    <property type="evidence" value="ECO:0007669"/>
    <property type="project" value="InterPro"/>
</dbReference>
<dbReference type="PANTHER" id="PTHR43156:SF2">
    <property type="entry name" value="STAGE II SPORULATION PROTEIN E"/>
    <property type="match status" value="1"/>
</dbReference>
<reference evidence="5 6" key="1">
    <citation type="submission" date="2017-03" db="EMBL/GenBank/DDBJ databases">
        <title>Draft genome sequence of Streptomyces scabrisporus NF3, endophyte isolated from Amphipterygium adstringens.</title>
        <authorList>
            <person name="Vazquez M."/>
            <person name="Ceapa C.D."/>
            <person name="Rodriguez Luna D."/>
            <person name="Sanchez Esquivel S."/>
        </authorList>
    </citation>
    <scope>NUCLEOTIDE SEQUENCE [LARGE SCALE GENOMIC DNA]</scope>
    <source>
        <strain evidence="5 6">NF3</strain>
    </source>
</reference>
<dbReference type="OrthoDB" id="5181538at2"/>
<evidence type="ECO:0000256" key="2">
    <source>
        <dbReference type="PROSITE-ProRule" id="PRU00169"/>
    </source>
</evidence>
<keyword evidence="6" id="KW-1185">Reference proteome</keyword>
<dbReference type="SUPFAM" id="SSF52172">
    <property type="entry name" value="CheY-like"/>
    <property type="match status" value="1"/>
</dbReference>
<dbReference type="Gene3D" id="3.60.40.10">
    <property type="entry name" value="PPM-type phosphatase domain"/>
    <property type="match status" value="1"/>
</dbReference>
<dbReference type="Gene3D" id="3.40.50.2300">
    <property type="match status" value="1"/>
</dbReference>
<dbReference type="Pfam" id="PF07228">
    <property type="entry name" value="SpoIIE"/>
    <property type="match status" value="1"/>
</dbReference>
<dbReference type="GO" id="GO:0016791">
    <property type="term" value="F:phosphatase activity"/>
    <property type="evidence" value="ECO:0007669"/>
    <property type="project" value="TreeGrafter"/>
</dbReference>
<dbReference type="EMBL" id="MWQN01000001">
    <property type="protein sequence ID" value="OPC81710.1"/>
    <property type="molecule type" value="Genomic_DNA"/>
</dbReference>
<evidence type="ECO:0000313" key="5">
    <source>
        <dbReference type="EMBL" id="OPC81710.1"/>
    </source>
</evidence>
<dbReference type="STRING" id="159449.B4N89_12810"/>
<feature type="region of interest" description="Disordered" evidence="3">
    <location>
        <begin position="1"/>
        <end position="24"/>
    </location>
</feature>
<feature type="compositionally biased region" description="Gly residues" evidence="3">
    <location>
        <begin position="14"/>
        <end position="24"/>
    </location>
</feature>
<feature type="domain" description="Response regulatory" evidence="4">
    <location>
        <begin position="56"/>
        <end position="171"/>
    </location>
</feature>
<dbReference type="SMART" id="SM00448">
    <property type="entry name" value="REC"/>
    <property type="match status" value="1"/>
</dbReference>
<name>A0A1T3NYG7_9ACTN</name>
<sequence length="459" mass="48801">MPNDAASVRRHHSGGGGVRPAYGGDGGAVERTGYRAGPVSVPSASGPVAHVARPLRVLLIEDDAGDAFLVEELLADSPDPMEIVWARSMAEAIAGLGEDVGCVLLDLGLPDAEGLNGLHRLLAFAPRTAVIVLTGLSDAHRGSDAVAAGAQDYLVKQEIDGSLLSRAIRYALERKRADESQRRLVESELRAQENARLERGLLPAPILRDPSLDFLARYRPGRRRALLGGDLYDAVQTADGRVHVMIGDVCGHGPDEAALGVNLRIAWRSLIFAGLTGGDLLTTLERIFEHERRSDEMFATLCMTIIEPDRRRGRVYLAGHPAPLLITPEGVAPLSEGATGPALGLFPEGRWGYEPIDLGPDWSLLLYTDGLIEGRIGRGPERLGTDGLLPLITRLLAAGATGYDLIDSAVAAVEDLHGDSLNDDVAVLLLRHDPHHPPHGAPGEHPVLPGPATGEGRTA</sequence>
<evidence type="ECO:0000259" key="4">
    <source>
        <dbReference type="PROSITE" id="PS50110"/>
    </source>
</evidence>
<dbReference type="CDD" id="cd00156">
    <property type="entry name" value="REC"/>
    <property type="match status" value="1"/>
</dbReference>
<dbReference type="PROSITE" id="PS50110">
    <property type="entry name" value="RESPONSE_REGULATORY"/>
    <property type="match status" value="1"/>
</dbReference>
<dbReference type="Proteomes" id="UP000190037">
    <property type="component" value="Unassembled WGS sequence"/>
</dbReference>
<feature type="modified residue" description="4-aspartylphosphate" evidence="2">
    <location>
        <position position="106"/>
    </location>
</feature>
<dbReference type="SMART" id="SM00331">
    <property type="entry name" value="PP2C_SIG"/>
    <property type="match status" value="1"/>
</dbReference>
<dbReference type="PANTHER" id="PTHR43156">
    <property type="entry name" value="STAGE II SPORULATION PROTEIN E-RELATED"/>
    <property type="match status" value="1"/>
</dbReference>
<accession>A0A1T3NYG7</accession>
<keyword evidence="1" id="KW-0378">Hydrolase</keyword>
<evidence type="ECO:0000256" key="1">
    <source>
        <dbReference type="ARBA" id="ARBA00022801"/>
    </source>
</evidence>
<dbReference type="InterPro" id="IPR052016">
    <property type="entry name" value="Bact_Sigma-Reg"/>
</dbReference>
<dbReference type="InterPro" id="IPR001932">
    <property type="entry name" value="PPM-type_phosphatase-like_dom"/>
</dbReference>
<dbReference type="AlphaFoldDB" id="A0A1T3NYG7"/>
<feature type="region of interest" description="Disordered" evidence="3">
    <location>
        <begin position="432"/>
        <end position="459"/>
    </location>
</feature>